<dbReference type="InterPro" id="IPR002941">
    <property type="entry name" value="DNA_methylase_N4/N6"/>
</dbReference>
<dbReference type="Proteomes" id="UP000319769">
    <property type="component" value="Unassembled WGS sequence"/>
</dbReference>
<keyword evidence="2" id="KW-0489">Methyltransferase</keyword>
<comment type="similarity">
    <text evidence="1">Belongs to the N(4)/N(6)-methyltransferase family. N(4) subfamily.</text>
</comment>
<dbReference type="OrthoDB" id="9773060at2"/>
<evidence type="ECO:0000256" key="7">
    <source>
        <dbReference type="ARBA" id="ARBA00049120"/>
    </source>
</evidence>
<keyword evidence="6" id="KW-0238">DNA-binding</keyword>
<evidence type="ECO:0000313" key="11">
    <source>
        <dbReference type="EMBL" id="KAA9163206.1"/>
    </source>
</evidence>
<evidence type="ECO:0000256" key="3">
    <source>
        <dbReference type="ARBA" id="ARBA00022679"/>
    </source>
</evidence>
<feature type="region of interest" description="Disordered" evidence="9">
    <location>
        <begin position="261"/>
        <end position="314"/>
    </location>
</feature>
<dbReference type="Pfam" id="PF01555">
    <property type="entry name" value="N6_N4_Mtase"/>
    <property type="match status" value="1"/>
</dbReference>
<protein>
    <recommendedName>
        <fullName evidence="8">Methyltransferase</fullName>
        <ecNumber evidence="8">2.1.1.-</ecNumber>
    </recommendedName>
</protein>
<dbReference type="PROSITE" id="PS00093">
    <property type="entry name" value="N4_MTASE"/>
    <property type="match status" value="1"/>
</dbReference>
<dbReference type="GO" id="GO:0003677">
    <property type="term" value="F:DNA binding"/>
    <property type="evidence" value="ECO:0007669"/>
    <property type="project" value="UniProtKB-KW"/>
</dbReference>
<dbReference type="SUPFAM" id="SSF53335">
    <property type="entry name" value="S-adenosyl-L-methionine-dependent methyltransferases"/>
    <property type="match status" value="2"/>
</dbReference>
<dbReference type="Gene3D" id="3.40.50.150">
    <property type="entry name" value="Vaccinia Virus protein VP39"/>
    <property type="match status" value="2"/>
</dbReference>
<evidence type="ECO:0000313" key="12">
    <source>
        <dbReference type="Proteomes" id="UP000319769"/>
    </source>
</evidence>
<feature type="compositionally biased region" description="Polar residues" evidence="9">
    <location>
        <begin position="1"/>
        <end position="15"/>
    </location>
</feature>
<keyword evidence="5" id="KW-0680">Restriction system</keyword>
<dbReference type="GO" id="GO:0009307">
    <property type="term" value="P:DNA restriction-modification system"/>
    <property type="evidence" value="ECO:0007669"/>
    <property type="project" value="UniProtKB-KW"/>
</dbReference>
<dbReference type="RefSeq" id="WP_150980247.1">
    <property type="nucleotide sequence ID" value="NZ_VMNW02000010.1"/>
</dbReference>
<organism evidence="11 12">
    <name type="scientific">Amycolatopsis acidicola</name>
    <dbReference type="NCBI Taxonomy" id="2596893"/>
    <lineage>
        <taxon>Bacteria</taxon>
        <taxon>Bacillati</taxon>
        <taxon>Actinomycetota</taxon>
        <taxon>Actinomycetes</taxon>
        <taxon>Pseudonocardiales</taxon>
        <taxon>Pseudonocardiaceae</taxon>
        <taxon>Amycolatopsis</taxon>
    </lineage>
</organism>
<name>A0A5N0VA09_9PSEU</name>
<evidence type="ECO:0000259" key="10">
    <source>
        <dbReference type="Pfam" id="PF01555"/>
    </source>
</evidence>
<evidence type="ECO:0000256" key="5">
    <source>
        <dbReference type="ARBA" id="ARBA00022747"/>
    </source>
</evidence>
<accession>A0A5N0VA09</accession>
<sequence length="379" mass="41335">MLPTGSRHSASQSRGKNPGDVWPIATRPLREAHFAAFPVDIPLRCIAAGSPPGGIVLDRREERGMTLQENSPQDNGFTLITADAQAGIAELPDTSVDCLVTSPPYWRLRSYAPDATQAHLQIGMEPTAAGYLDTLRAVFSAARRVLTPRATVWINLGDSYSTNSDGYRCTEPGQAGQPRYRPRADVPHKNLLGMPWRLALALQGDGWILRSAVIWHKPHTNPTPIHDRLATRHETIFLFVTQPDYYFDLDAIRQPYTGDRALSRRAHRGGNKPNTAPGNWPRTPAHGQRGRNPGNVWTIPPDRSRTGHPAPSPVEIPRRCIAAGCPPGGHVLDPFSGSGTTGIAARELGRRFTGIDTNPGYHAIARHRISALGSDRTAG</sequence>
<dbReference type="InterPro" id="IPR001091">
    <property type="entry name" value="RM_Methyltransferase"/>
</dbReference>
<evidence type="ECO:0000256" key="2">
    <source>
        <dbReference type="ARBA" id="ARBA00022603"/>
    </source>
</evidence>
<dbReference type="EC" id="2.1.1.-" evidence="8"/>
<dbReference type="PRINTS" id="PR00508">
    <property type="entry name" value="S21N4MTFRASE"/>
</dbReference>
<gene>
    <name evidence="11" type="ORF">FPZ12_009370</name>
</gene>
<evidence type="ECO:0000256" key="4">
    <source>
        <dbReference type="ARBA" id="ARBA00022691"/>
    </source>
</evidence>
<feature type="region of interest" description="Disordered" evidence="9">
    <location>
        <begin position="1"/>
        <end position="23"/>
    </location>
</feature>
<evidence type="ECO:0000256" key="1">
    <source>
        <dbReference type="ARBA" id="ARBA00010203"/>
    </source>
</evidence>
<reference evidence="11" key="1">
    <citation type="submission" date="2019-09" db="EMBL/GenBank/DDBJ databases">
        <authorList>
            <person name="Teo W.F.A."/>
            <person name="Duangmal K."/>
        </authorList>
    </citation>
    <scope>NUCLEOTIDE SEQUENCE [LARGE SCALE GENOMIC DNA]</scope>
    <source>
        <strain evidence="11">K81G1</strain>
    </source>
</reference>
<comment type="caution">
    <text evidence="11">The sequence shown here is derived from an EMBL/GenBank/DDBJ whole genome shotgun (WGS) entry which is preliminary data.</text>
</comment>
<keyword evidence="3" id="KW-0808">Transferase</keyword>
<dbReference type="GO" id="GO:0032259">
    <property type="term" value="P:methylation"/>
    <property type="evidence" value="ECO:0007669"/>
    <property type="project" value="UniProtKB-KW"/>
</dbReference>
<evidence type="ECO:0000256" key="9">
    <source>
        <dbReference type="SAM" id="MobiDB-lite"/>
    </source>
</evidence>
<keyword evidence="4" id="KW-0949">S-adenosyl-L-methionine</keyword>
<dbReference type="EMBL" id="VMNW02000010">
    <property type="protein sequence ID" value="KAA9163206.1"/>
    <property type="molecule type" value="Genomic_DNA"/>
</dbReference>
<proteinExistence type="inferred from homology"/>
<keyword evidence="12" id="KW-1185">Reference proteome</keyword>
<evidence type="ECO:0000256" key="6">
    <source>
        <dbReference type="ARBA" id="ARBA00023125"/>
    </source>
</evidence>
<feature type="domain" description="DNA methylase N-4/N-6" evidence="10">
    <location>
        <begin position="96"/>
        <end position="365"/>
    </location>
</feature>
<evidence type="ECO:0000256" key="8">
    <source>
        <dbReference type="RuleBase" id="RU362026"/>
    </source>
</evidence>
<dbReference type="GO" id="GO:0008170">
    <property type="term" value="F:N-methyltransferase activity"/>
    <property type="evidence" value="ECO:0007669"/>
    <property type="project" value="InterPro"/>
</dbReference>
<dbReference type="AlphaFoldDB" id="A0A5N0VA09"/>
<dbReference type="InterPro" id="IPR017985">
    <property type="entry name" value="MeTrfase_CN4_CS"/>
</dbReference>
<dbReference type="GO" id="GO:0015667">
    <property type="term" value="F:site-specific DNA-methyltransferase (cytosine-N4-specific) activity"/>
    <property type="evidence" value="ECO:0007669"/>
    <property type="project" value="UniProtKB-EC"/>
</dbReference>
<dbReference type="InterPro" id="IPR029063">
    <property type="entry name" value="SAM-dependent_MTases_sf"/>
</dbReference>
<comment type="catalytic activity">
    <reaction evidence="7">
        <text>a 2'-deoxycytidine in DNA + S-adenosyl-L-methionine = an N(4)-methyl-2'-deoxycytidine in DNA + S-adenosyl-L-homocysteine + H(+)</text>
        <dbReference type="Rhea" id="RHEA:16857"/>
        <dbReference type="Rhea" id="RHEA-COMP:11369"/>
        <dbReference type="Rhea" id="RHEA-COMP:13674"/>
        <dbReference type="ChEBI" id="CHEBI:15378"/>
        <dbReference type="ChEBI" id="CHEBI:57856"/>
        <dbReference type="ChEBI" id="CHEBI:59789"/>
        <dbReference type="ChEBI" id="CHEBI:85452"/>
        <dbReference type="ChEBI" id="CHEBI:137933"/>
        <dbReference type="EC" id="2.1.1.113"/>
    </reaction>
</comment>